<accession>A0ABD1LEX8</accession>
<evidence type="ECO:0000256" key="1">
    <source>
        <dbReference type="SAM" id="MobiDB-lite"/>
    </source>
</evidence>
<protein>
    <submittedName>
        <fullName evidence="2">Uncharacterized protein</fullName>
    </submittedName>
</protein>
<evidence type="ECO:0000313" key="3">
    <source>
        <dbReference type="Proteomes" id="UP001603857"/>
    </source>
</evidence>
<evidence type="ECO:0000313" key="2">
    <source>
        <dbReference type="EMBL" id="KAL2322061.1"/>
    </source>
</evidence>
<dbReference type="Proteomes" id="UP001603857">
    <property type="component" value="Unassembled WGS sequence"/>
</dbReference>
<dbReference type="EMBL" id="JBGMDY010000009">
    <property type="protein sequence ID" value="KAL2322061.1"/>
    <property type="molecule type" value="Genomic_DNA"/>
</dbReference>
<sequence>MTASSSRLVPPQTTTPPPSSAMRRTRCRHRHVPGQDLGLSPSCKRRGGSMNDNVFIEIGSTADDDSIAFLRHVPSLDVPESSKVLNTPMFPNLSLISSSSTEAIANN</sequence>
<name>A0ABD1LEX8_9FABA</name>
<feature type="region of interest" description="Disordered" evidence="1">
    <location>
        <begin position="1"/>
        <end position="48"/>
    </location>
</feature>
<proteinExistence type="predicted"/>
<gene>
    <name evidence="2" type="ORF">Fmac_026440</name>
</gene>
<reference evidence="2 3" key="1">
    <citation type="submission" date="2024-08" db="EMBL/GenBank/DDBJ databases">
        <title>Insights into the chromosomal genome structure of Flemingia macrophylla.</title>
        <authorList>
            <person name="Ding Y."/>
            <person name="Zhao Y."/>
            <person name="Bi W."/>
            <person name="Wu M."/>
            <person name="Zhao G."/>
            <person name="Gong Y."/>
            <person name="Li W."/>
            <person name="Zhang P."/>
        </authorList>
    </citation>
    <scope>NUCLEOTIDE SEQUENCE [LARGE SCALE GENOMIC DNA]</scope>
    <source>
        <strain evidence="2">DYQJB</strain>
        <tissue evidence="2">Leaf</tissue>
    </source>
</reference>
<organism evidence="2 3">
    <name type="scientific">Flemingia macrophylla</name>
    <dbReference type="NCBI Taxonomy" id="520843"/>
    <lineage>
        <taxon>Eukaryota</taxon>
        <taxon>Viridiplantae</taxon>
        <taxon>Streptophyta</taxon>
        <taxon>Embryophyta</taxon>
        <taxon>Tracheophyta</taxon>
        <taxon>Spermatophyta</taxon>
        <taxon>Magnoliopsida</taxon>
        <taxon>eudicotyledons</taxon>
        <taxon>Gunneridae</taxon>
        <taxon>Pentapetalae</taxon>
        <taxon>rosids</taxon>
        <taxon>fabids</taxon>
        <taxon>Fabales</taxon>
        <taxon>Fabaceae</taxon>
        <taxon>Papilionoideae</taxon>
        <taxon>50 kb inversion clade</taxon>
        <taxon>NPAAA clade</taxon>
        <taxon>indigoferoid/millettioid clade</taxon>
        <taxon>Phaseoleae</taxon>
        <taxon>Flemingia</taxon>
    </lineage>
</organism>
<dbReference type="AlphaFoldDB" id="A0ABD1LEX8"/>
<keyword evidence="3" id="KW-1185">Reference proteome</keyword>
<comment type="caution">
    <text evidence="2">The sequence shown here is derived from an EMBL/GenBank/DDBJ whole genome shotgun (WGS) entry which is preliminary data.</text>
</comment>
<feature type="compositionally biased region" description="Basic residues" evidence="1">
    <location>
        <begin position="23"/>
        <end position="32"/>
    </location>
</feature>